<keyword evidence="3 6" id="KW-0812">Transmembrane</keyword>
<dbReference type="InterPro" id="IPR011701">
    <property type="entry name" value="MFS"/>
</dbReference>
<feature type="transmembrane region" description="Helical" evidence="6">
    <location>
        <begin position="269"/>
        <end position="291"/>
    </location>
</feature>
<feature type="transmembrane region" description="Helical" evidence="6">
    <location>
        <begin position="81"/>
        <end position="100"/>
    </location>
</feature>
<dbReference type="InterPro" id="IPR036259">
    <property type="entry name" value="MFS_trans_sf"/>
</dbReference>
<keyword evidence="5 6" id="KW-0472">Membrane</keyword>
<feature type="transmembrane region" description="Helical" evidence="6">
    <location>
        <begin position="12"/>
        <end position="34"/>
    </location>
</feature>
<evidence type="ECO:0000256" key="1">
    <source>
        <dbReference type="ARBA" id="ARBA00004429"/>
    </source>
</evidence>
<feature type="transmembrane region" description="Helical" evidence="6">
    <location>
        <begin position="387"/>
        <end position="406"/>
    </location>
</feature>
<dbReference type="InterPro" id="IPR050375">
    <property type="entry name" value="MFS_TsgA-like"/>
</dbReference>
<keyword evidence="2" id="KW-1003">Cell membrane</keyword>
<comment type="subcellular location">
    <subcellularLocation>
        <location evidence="1">Cell inner membrane</location>
        <topology evidence="1">Multi-pass membrane protein</topology>
    </subcellularLocation>
</comment>
<evidence type="ECO:0000256" key="6">
    <source>
        <dbReference type="SAM" id="Phobius"/>
    </source>
</evidence>
<dbReference type="PANTHER" id="PTHR43702">
    <property type="entry name" value="L-FUCOSE-PROTON SYMPORTER"/>
    <property type="match status" value="1"/>
</dbReference>
<feature type="transmembrane region" description="Helical" evidence="6">
    <location>
        <begin position="54"/>
        <end position="74"/>
    </location>
</feature>
<accession>A0AAJ6AIS6</accession>
<name>A0AAJ6AIS6_9MICC</name>
<evidence type="ECO:0000256" key="4">
    <source>
        <dbReference type="ARBA" id="ARBA00022989"/>
    </source>
</evidence>
<evidence type="ECO:0000256" key="3">
    <source>
        <dbReference type="ARBA" id="ARBA00022692"/>
    </source>
</evidence>
<feature type="transmembrane region" description="Helical" evidence="6">
    <location>
        <begin position="189"/>
        <end position="209"/>
    </location>
</feature>
<feature type="transmembrane region" description="Helical" evidence="6">
    <location>
        <begin position="106"/>
        <end position="125"/>
    </location>
</feature>
<feature type="domain" description="Major facilitator superfamily (MFS) profile" evidence="7">
    <location>
        <begin position="16"/>
        <end position="411"/>
    </location>
</feature>
<evidence type="ECO:0000256" key="2">
    <source>
        <dbReference type="ARBA" id="ARBA00022475"/>
    </source>
</evidence>
<dbReference type="GO" id="GO:0022857">
    <property type="term" value="F:transmembrane transporter activity"/>
    <property type="evidence" value="ECO:0007669"/>
    <property type="project" value="InterPro"/>
</dbReference>
<evidence type="ECO:0000256" key="5">
    <source>
        <dbReference type="ARBA" id="ARBA00023136"/>
    </source>
</evidence>
<dbReference type="EMBL" id="CP122566">
    <property type="protein sequence ID" value="WGH92777.1"/>
    <property type="molecule type" value="Genomic_DNA"/>
</dbReference>
<organism evidence="8 9">
    <name type="scientific">Auritidibacter ignavus</name>
    <dbReference type="NCBI Taxonomy" id="678932"/>
    <lineage>
        <taxon>Bacteria</taxon>
        <taxon>Bacillati</taxon>
        <taxon>Actinomycetota</taxon>
        <taxon>Actinomycetes</taxon>
        <taxon>Micrococcales</taxon>
        <taxon>Micrococcaceae</taxon>
        <taxon>Auritidibacter</taxon>
    </lineage>
</organism>
<feature type="transmembrane region" description="Helical" evidence="6">
    <location>
        <begin position="230"/>
        <end position="249"/>
    </location>
</feature>
<dbReference type="RefSeq" id="WP_110099831.1">
    <property type="nucleotide sequence ID" value="NZ_CP122561.1"/>
</dbReference>
<reference evidence="8 9" key="1">
    <citation type="submission" date="2023-03" db="EMBL/GenBank/DDBJ databases">
        <title>Complete genome sequences of several Auritidibacter ignavus strains isolated from ear infections.</title>
        <authorList>
            <person name="Baehr T."/>
            <person name="Baumhoegger A.M."/>
        </authorList>
    </citation>
    <scope>NUCLEOTIDE SEQUENCE [LARGE SCALE GENOMIC DNA]</scope>
    <source>
        <strain evidence="8 9">BABAE-6</strain>
    </source>
</reference>
<gene>
    <name evidence="8" type="ORF">QDX21_10805</name>
</gene>
<evidence type="ECO:0000313" key="8">
    <source>
        <dbReference type="EMBL" id="WGH92777.1"/>
    </source>
</evidence>
<dbReference type="PANTHER" id="PTHR43702:SF3">
    <property type="entry name" value="PROTEIN TSGA"/>
    <property type="match status" value="1"/>
</dbReference>
<feature type="transmembrane region" description="Helical" evidence="6">
    <location>
        <begin position="303"/>
        <end position="322"/>
    </location>
</feature>
<dbReference type="GO" id="GO:0005886">
    <property type="term" value="C:plasma membrane"/>
    <property type="evidence" value="ECO:0007669"/>
    <property type="project" value="UniProtKB-SubCell"/>
</dbReference>
<dbReference type="PROSITE" id="PS50850">
    <property type="entry name" value="MFS"/>
    <property type="match status" value="1"/>
</dbReference>
<dbReference type="Proteomes" id="UP001224674">
    <property type="component" value="Chromosome"/>
</dbReference>
<feature type="transmembrane region" description="Helical" evidence="6">
    <location>
        <begin position="361"/>
        <end position="381"/>
    </location>
</feature>
<evidence type="ECO:0000313" key="9">
    <source>
        <dbReference type="Proteomes" id="UP001224674"/>
    </source>
</evidence>
<keyword evidence="4 6" id="KW-1133">Transmembrane helix</keyword>
<dbReference type="Gene3D" id="1.20.1250.20">
    <property type="entry name" value="MFS general substrate transporter like domains"/>
    <property type="match status" value="2"/>
</dbReference>
<dbReference type="GeneID" id="83696307"/>
<dbReference type="Pfam" id="PF07690">
    <property type="entry name" value="MFS_1"/>
    <property type="match status" value="1"/>
</dbReference>
<sequence>MSAENTGRKTSAVRTAIILVTALFFIWGLTMNLVNGIRDPFATYLQLSGAESSLLQVAYFGAYFVMAIPATMVAKRHGYKGGMIVGLVFFVLGAALTIPATSTLSYWIFLIAMFVIALGAAALEANCNPYMTKIGGESTASTRMNIAQGFNGIGQVIGPLLLGLILGETVTAGDPGFQEARDTFMGQTALIYTVIGIVVLAVLLVFVFAKLPTPAGDDVGMANSARFGAVFFRPYFTFGVVALFVYVGLQTLGFSVFSTFAQQQWDGINAGVASTLLAVLTVLFALGRFATAPVFKYVESGKVLAIYFSAGFAMMFLAALGLGPISVIAFMVLYFFMSIGFPTIYALALRGIDGAAAKNGAAILTMTIGGGAVIPLLLGFVQDAFGLEASLFVSLIGFAYLVWYGISGSRIGYHQKVS</sequence>
<proteinExistence type="predicted"/>
<dbReference type="SUPFAM" id="SSF103473">
    <property type="entry name" value="MFS general substrate transporter"/>
    <property type="match status" value="1"/>
</dbReference>
<feature type="transmembrane region" description="Helical" evidence="6">
    <location>
        <begin position="146"/>
        <end position="166"/>
    </location>
</feature>
<dbReference type="InterPro" id="IPR020846">
    <property type="entry name" value="MFS_dom"/>
</dbReference>
<evidence type="ECO:0000259" key="7">
    <source>
        <dbReference type="PROSITE" id="PS50850"/>
    </source>
</evidence>
<dbReference type="AlphaFoldDB" id="A0AAJ6AIS6"/>
<keyword evidence="9" id="KW-1185">Reference proteome</keyword>
<protein>
    <submittedName>
        <fullName evidence="8">MFS transporter</fullName>
    </submittedName>
</protein>
<feature type="transmembrane region" description="Helical" evidence="6">
    <location>
        <begin position="328"/>
        <end position="349"/>
    </location>
</feature>